<feature type="transmembrane region" description="Helical" evidence="4">
    <location>
        <begin position="7"/>
        <end position="27"/>
    </location>
</feature>
<accession>A0A1F6BFH7</accession>
<keyword evidence="1" id="KW-0540">Nuclease</keyword>
<keyword evidence="4" id="KW-0472">Membrane</keyword>
<gene>
    <name evidence="6" type="ORF">A2363_04240</name>
</gene>
<protein>
    <recommendedName>
        <fullName evidence="5">TNase-like domain-containing protein</fullName>
    </recommendedName>
</protein>
<evidence type="ECO:0000256" key="2">
    <source>
        <dbReference type="ARBA" id="ARBA00022759"/>
    </source>
</evidence>
<dbReference type="SUPFAM" id="SSF50199">
    <property type="entry name" value="Staphylococcal nuclease"/>
    <property type="match status" value="1"/>
</dbReference>
<sequence length="233" mass="25705">MKKHSKWRHIGILTIFVLSLLLNIILLTERYQQNRVVAVADGDSIQLSDGRRVRLLGVDAPERGSCLAQEARSELARLALGKHVRFKDTLTDGYGRVLAIVIVEDFPTWMSYLFQRSRGAPLDPDPLVNRGMLAAGLAKNTYSAPADYAPTLKQASDKAKASALGIYSSRCRTQATGDCTIKGNVREGEKIYHVQGCDNYSQVIVDEAFGDHWFCTEPEAVSAGFTRATGCRK</sequence>
<evidence type="ECO:0000259" key="5">
    <source>
        <dbReference type="PROSITE" id="PS50830"/>
    </source>
</evidence>
<dbReference type="SMART" id="SM00318">
    <property type="entry name" value="SNc"/>
    <property type="match status" value="1"/>
</dbReference>
<evidence type="ECO:0000313" key="6">
    <source>
        <dbReference type="EMBL" id="OGG35699.1"/>
    </source>
</evidence>
<dbReference type="PANTHER" id="PTHR12302:SF3">
    <property type="entry name" value="SERINE_THREONINE-PROTEIN KINASE 31"/>
    <property type="match status" value="1"/>
</dbReference>
<organism evidence="6 7">
    <name type="scientific">Candidatus Gottesmanbacteria bacterium RIFOXYB1_FULL_47_11</name>
    <dbReference type="NCBI Taxonomy" id="1798401"/>
    <lineage>
        <taxon>Bacteria</taxon>
        <taxon>Candidatus Gottesmaniibacteriota</taxon>
    </lineage>
</organism>
<dbReference type="EMBL" id="MFKE01000008">
    <property type="protein sequence ID" value="OGG35699.1"/>
    <property type="molecule type" value="Genomic_DNA"/>
</dbReference>
<dbReference type="Pfam" id="PF00565">
    <property type="entry name" value="SNase"/>
    <property type="match status" value="1"/>
</dbReference>
<dbReference type="InterPro" id="IPR016071">
    <property type="entry name" value="Staphylococal_nuclease_OB-fold"/>
</dbReference>
<evidence type="ECO:0000256" key="4">
    <source>
        <dbReference type="SAM" id="Phobius"/>
    </source>
</evidence>
<keyword evidence="2" id="KW-0255">Endonuclease</keyword>
<evidence type="ECO:0000256" key="1">
    <source>
        <dbReference type="ARBA" id="ARBA00022722"/>
    </source>
</evidence>
<dbReference type="PANTHER" id="PTHR12302">
    <property type="entry name" value="EBNA2 BINDING PROTEIN P100"/>
    <property type="match status" value="1"/>
</dbReference>
<name>A0A1F6BFH7_9BACT</name>
<dbReference type="InterPro" id="IPR035437">
    <property type="entry name" value="SNase_OB-fold_sf"/>
</dbReference>
<comment type="caution">
    <text evidence="6">The sequence shown here is derived from an EMBL/GenBank/DDBJ whole genome shotgun (WGS) entry which is preliminary data.</text>
</comment>
<evidence type="ECO:0000256" key="3">
    <source>
        <dbReference type="ARBA" id="ARBA00022801"/>
    </source>
</evidence>
<keyword evidence="4" id="KW-1133">Transmembrane helix</keyword>
<dbReference type="AlphaFoldDB" id="A0A1F6BFH7"/>
<dbReference type="GO" id="GO:0016787">
    <property type="term" value="F:hydrolase activity"/>
    <property type="evidence" value="ECO:0007669"/>
    <property type="project" value="UniProtKB-KW"/>
</dbReference>
<dbReference type="PROSITE" id="PS50830">
    <property type="entry name" value="TNASE_3"/>
    <property type="match status" value="1"/>
</dbReference>
<proteinExistence type="predicted"/>
<evidence type="ECO:0000313" key="7">
    <source>
        <dbReference type="Proteomes" id="UP000176186"/>
    </source>
</evidence>
<dbReference type="Gene3D" id="2.40.50.90">
    <property type="match status" value="1"/>
</dbReference>
<feature type="domain" description="TNase-like" evidence="5">
    <location>
        <begin position="30"/>
        <end position="169"/>
    </location>
</feature>
<reference evidence="6 7" key="1">
    <citation type="journal article" date="2016" name="Nat. Commun.">
        <title>Thousands of microbial genomes shed light on interconnected biogeochemical processes in an aquifer system.</title>
        <authorList>
            <person name="Anantharaman K."/>
            <person name="Brown C.T."/>
            <person name="Hug L.A."/>
            <person name="Sharon I."/>
            <person name="Castelle C.J."/>
            <person name="Probst A.J."/>
            <person name="Thomas B.C."/>
            <person name="Singh A."/>
            <person name="Wilkins M.J."/>
            <person name="Karaoz U."/>
            <person name="Brodie E.L."/>
            <person name="Williams K.H."/>
            <person name="Hubbard S.S."/>
            <person name="Banfield J.F."/>
        </authorList>
    </citation>
    <scope>NUCLEOTIDE SEQUENCE [LARGE SCALE GENOMIC DNA]</scope>
</reference>
<keyword evidence="3" id="KW-0378">Hydrolase</keyword>
<dbReference type="Proteomes" id="UP000176186">
    <property type="component" value="Unassembled WGS sequence"/>
</dbReference>
<dbReference type="GO" id="GO:0004519">
    <property type="term" value="F:endonuclease activity"/>
    <property type="evidence" value="ECO:0007669"/>
    <property type="project" value="UniProtKB-KW"/>
</dbReference>
<keyword evidence="4" id="KW-0812">Transmembrane</keyword>
<dbReference type="STRING" id="1798401.A2363_04240"/>